<evidence type="ECO:0000256" key="7">
    <source>
        <dbReference type="SAM" id="Phobius"/>
    </source>
</evidence>
<keyword evidence="5 7" id="KW-0472">Membrane</keyword>
<feature type="domain" description="ABC3 transporter permease C-terminal" evidence="8">
    <location>
        <begin position="66"/>
        <end position="179"/>
    </location>
</feature>
<comment type="similarity">
    <text evidence="6">Belongs to the ABC-4 integral membrane protein family.</text>
</comment>
<proteinExistence type="inferred from homology"/>
<comment type="subcellular location">
    <subcellularLocation>
        <location evidence="1">Cell membrane</location>
        <topology evidence="1">Multi-pass membrane protein</topology>
    </subcellularLocation>
</comment>
<keyword evidence="3 7" id="KW-0812">Transmembrane</keyword>
<feature type="transmembrane region" description="Helical" evidence="7">
    <location>
        <begin position="111"/>
        <end position="134"/>
    </location>
</feature>
<name>X0VUQ2_9ZZZZ</name>
<evidence type="ECO:0000256" key="5">
    <source>
        <dbReference type="ARBA" id="ARBA00023136"/>
    </source>
</evidence>
<dbReference type="PANTHER" id="PTHR30572">
    <property type="entry name" value="MEMBRANE COMPONENT OF TRANSPORTER-RELATED"/>
    <property type="match status" value="1"/>
</dbReference>
<reference evidence="9" key="1">
    <citation type="journal article" date="2014" name="Front. Microbiol.">
        <title>High frequency of phylogenetically diverse reductive dehalogenase-homologous genes in deep subseafloor sedimentary metagenomes.</title>
        <authorList>
            <person name="Kawai M."/>
            <person name="Futagami T."/>
            <person name="Toyoda A."/>
            <person name="Takaki Y."/>
            <person name="Nishi S."/>
            <person name="Hori S."/>
            <person name="Arai W."/>
            <person name="Tsubouchi T."/>
            <person name="Morono Y."/>
            <person name="Uchiyama I."/>
            <person name="Ito T."/>
            <person name="Fujiyama A."/>
            <person name="Inagaki F."/>
            <person name="Takami H."/>
        </authorList>
    </citation>
    <scope>NUCLEOTIDE SEQUENCE</scope>
    <source>
        <strain evidence="9">Expedition CK06-06</strain>
    </source>
</reference>
<evidence type="ECO:0000313" key="9">
    <source>
        <dbReference type="EMBL" id="GAG21975.1"/>
    </source>
</evidence>
<feature type="transmembrane region" description="Helical" evidence="7">
    <location>
        <begin position="154"/>
        <end position="177"/>
    </location>
</feature>
<feature type="transmembrane region" description="Helical" evidence="7">
    <location>
        <begin position="198"/>
        <end position="218"/>
    </location>
</feature>
<organism evidence="9">
    <name type="scientific">marine sediment metagenome</name>
    <dbReference type="NCBI Taxonomy" id="412755"/>
    <lineage>
        <taxon>unclassified sequences</taxon>
        <taxon>metagenomes</taxon>
        <taxon>ecological metagenomes</taxon>
    </lineage>
</organism>
<dbReference type="InterPro" id="IPR003838">
    <property type="entry name" value="ABC3_permease_C"/>
</dbReference>
<evidence type="ECO:0000259" key="8">
    <source>
        <dbReference type="Pfam" id="PF02687"/>
    </source>
</evidence>
<dbReference type="Pfam" id="PF02687">
    <property type="entry name" value="FtsX"/>
    <property type="match status" value="1"/>
</dbReference>
<dbReference type="InterPro" id="IPR050250">
    <property type="entry name" value="Macrolide_Exporter_MacB"/>
</dbReference>
<comment type="caution">
    <text evidence="9">The sequence shown here is derived from an EMBL/GenBank/DDBJ whole genome shotgun (WGS) entry which is preliminary data.</text>
</comment>
<feature type="transmembrane region" description="Helical" evidence="7">
    <location>
        <begin position="60"/>
        <end position="82"/>
    </location>
</feature>
<feature type="non-terminal residue" evidence="9">
    <location>
        <position position="1"/>
    </location>
</feature>
<gene>
    <name evidence="9" type="ORF">S01H1_51286</name>
</gene>
<evidence type="ECO:0000256" key="2">
    <source>
        <dbReference type="ARBA" id="ARBA00022475"/>
    </source>
</evidence>
<protein>
    <recommendedName>
        <fullName evidence="8">ABC3 transporter permease C-terminal domain-containing protein</fullName>
    </recommendedName>
</protein>
<dbReference type="GO" id="GO:0005886">
    <property type="term" value="C:plasma membrane"/>
    <property type="evidence" value="ECO:0007669"/>
    <property type="project" value="UniProtKB-SubCell"/>
</dbReference>
<evidence type="ECO:0000256" key="1">
    <source>
        <dbReference type="ARBA" id="ARBA00004651"/>
    </source>
</evidence>
<dbReference type="PANTHER" id="PTHR30572:SF4">
    <property type="entry name" value="ABC TRANSPORTER PERMEASE YTRF"/>
    <property type="match status" value="1"/>
</dbReference>
<evidence type="ECO:0000256" key="3">
    <source>
        <dbReference type="ARBA" id="ARBA00022692"/>
    </source>
</evidence>
<feature type="non-terminal residue" evidence="9">
    <location>
        <position position="260"/>
    </location>
</feature>
<sequence length="260" mass="28879">KFPDMVRKYVGPQIEQALGVSFDQMGADGSNYEFFLQPLTDIHLRSHLDREIEVNGNITYIYIFSIIAAFILIIACINFMNLATARSMNRAREVGVRKTLGSDRGQLIRQFLVESIILTFVAVILAVIIVQLILPWFNNVVGLRLAFDYGDLPLIIGGAVLVGILAGSYPAFFLSAFNPAIVLRGIQKASGKGSRLRAGLVIFQFTISIVLFTGTMIVKGQLDYMQEKDPGYNPENLLVVEKTDDIGQQIEAFKQELAEQ</sequence>
<dbReference type="GO" id="GO:0022857">
    <property type="term" value="F:transmembrane transporter activity"/>
    <property type="evidence" value="ECO:0007669"/>
    <property type="project" value="TreeGrafter"/>
</dbReference>
<evidence type="ECO:0000256" key="6">
    <source>
        <dbReference type="ARBA" id="ARBA00038076"/>
    </source>
</evidence>
<keyword evidence="4 7" id="KW-1133">Transmembrane helix</keyword>
<accession>X0VUQ2</accession>
<dbReference type="AlphaFoldDB" id="X0VUQ2"/>
<keyword evidence="2" id="KW-1003">Cell membrane</keyword>
<dbReference type="EMBL" id="BARS01033094">
    <property type="protein sequence ID" value="GAG21975.1"/>
    <property type="molecule type" value="Genomic_DNA"/>
</dbReference>
<evidence type="ECO:0000256" key="4">
    <source>
        <dbReference type="ARBA" id="ARBA00022989"/>
    </source>
</evidence>